<accession>A0A4Q8LJV7</accession>
<organism evidence="1 2">
    <name type="scientific">Pseudoxanthomonas winnipegensis</name>
    <dbReference type="NCBI Taxonomy" id="2480810"/>
    <lineage>
        <taxon>Bacteria</taxon>
        <taxon>Pseudomonadati</taxon>
        <taxon>Pseudomonadota</taxon>
        <taxon>Gammaproteobacteria</taxon>
        <taxon>Lysobacterales</taxon>
        <taxon>Lysobacteraceae</taxon>
        <taxon>Pseudoxanthomonas</taxon>
    </lineage>
</organism>
<dbReference type="AlphaFoldDB" id="A0A4Q8LJV7"/>
<dbReference type="Pfam" id="PF08808">
    <property type="entry name" value="RES"/>
    <property type="match status" value="1"/>
</dbReference>
<protein>
    <submittedName>
        <fullName evidence="1">RES domain-containing protein</fullName>
    </submittedName>
</protein>
<comment type="caution">
    <text evidence="1">The sequence shown here is derived from an EMBL/GenBank/DDBJ whole genome shotgun (WGS) entry which is preliminary data.</text>
</comment>
<accession>A0A4Q9TI69</accession>
<dbReference type="RefSeq" id="WP_130518341.1">
    <property type="nucleotide sequence ID" value="NZ_CP095475.1"/>
</dbReference>
<evidence type="ECO:0000313" key="1">
    <source>
        <dbReference type="EMBL" id="TAA29896.1"/>
    </source>
</evidence>
<name>A0A4Q8LJV7_9GAMM</name>
<proteinExistence type="predicted"/>
<dbReference type="InterPro" id="IPR014914">
    <property type="entry name" value="RES_dom"/>
</dbReference>
<sequence>MGSTLEFIRGVLRDSPNPEIGTSVWRAHTGRVSNSFTAEEQVCERLVNSWLDGRIDIGSVFGLKLVQELVRDLPRCDVSATYRARFFPRATPPTSPLQFGPPPGNLSKGRYNRVGQSALYLSADLFGLKAEMGRSEDDTNHLYYARYHPVDSLSVVDLSDTSIHAALQLAFDRAERLDTPYETSQKLADVVRSLGIDGMIVPGVRGDPDHHYRNVVLFNCGDWEKWVDTSHPPKTMTIVV</sequence>
<dbReference type="SMART" id="SM00953">
    <property type="entry name" value="RES"/>
    <property type="match status" value="1"/>
</dbReference>
<gene>
    <name evidence="1" type="ORF">EA661_10175</name>
</gene>
<dbReference type="GeneID" id="93829186"/>
<reference evidence="1 2" key="1">
    <citation type="submission" date="2019-02" db="EMBL/GenBank/DDBJ databases">
        <title>WGS of Pseudoxanthomonas species novum from clinical isolates.</title>
        <authorList>
            <person name="Bernier A.-M."/>
            <person name="Bernard K."/>
            <person name="Vachon A."/>
        </authorList>
    </citation>
    <scope>NUCLEOTIDE SEQUENCE [LARGE SCALE GENOMIC DNA]</scope>
    <source>
        <strain evidence="1 2">NML171202</strain>
    </source>
</reference>
<evidence type="ECO:0000313" key="2">
    <source>
        <dbReference type="Proteomes" id="UP000291286"/>
    </source>
</evidence>
<dbReference type="EMBL" id="SHMB01000003">
    <property type="protein sequence ID" value="TAA29896.1"/>
    <property type="molecule type" value="Genomic_DNA"/>
</dbReference>
<dbReference type="Proteomes" id="UP000291286">
    <property type="component" value="Unassembled WGS sequence"/>
</dbReference>